<feature type="signal peptide" evidence="5">
    <location>
        <begin position="1"/>
        <end position="20"/>
    </location>
</feature>
<evidence type="ECO:0000256" key="3">
    <source>
        <dbReference type="ARBA" id="ARBA00022729"/>
    </source>
</evidence>
<dbReference type="OrthoDB" id="1600564at2759"/>
<keyword evidence="4" id="KW-0378">Hydrolase</keyword>
<sequence>MISFFIFIPVIVSFFAFTSGASTQPRLVVFGTSLSDNGNTNLTSPVPWWNHHYSNGPIWGEYLAYYNKYTLLDFAYYGAVSDNVFVQAYTGAVVRVPSLRRQVAIYNQTIYPHYKKEDIANDIAVIEMGSNDIIKAASQIATSRININAYLSRLLSNVISAARKLANIGHRNIFVTNIPDLVSIPIIKMLPGVYTNNIRSAISSYNTELQNSIEKFKFPNSEQGNITLVDLYSFFESSMGDFAKQLNVTTASSCYIPVGIFLFSACSNSDSFYFISDGHPSTRVNALFAALFSEIISDHSFDISTDSLKGLIGKYNILSASSKSNFLYKSKDKNNSGLNISSYTARSVIKNVKSIYT</sequence>
<feature type="chain" id="PRO_5015557913" description="SGNH hydrolase-type esterase domain-containing protein" evidence="5">
    <location>
        <begin position="21"/>
        <end position="357"/>
    </location>
</feature>
<dbReference type="AlphaFoldDB" id="A0A2T9ZKZ8"/>
<comment type="subcellular location">
    <subcellularLocation>
        <location evidence="1">Secreted</location>
    </subcellularLocation>
</comment>
<protein>
    <recommendedName>
        <fullName evidence="8">SGNH hydrolase-type esterase domain-containing protein</fullName>
    </recommendedName>
</protein>
<dbReference type="InterPro" id="IPR001087">
    <property type="entry name" value="GDSL"/>
</dbReference>
<dbReference type="SUPFAM" id="SSF52266">
    <property type="entry name" value="SGNH hydrolase"/>
    <property type="match status" value="1"/>
</dbReference>
<dbReference type="PANTHER" id="PTHR45650:SF8">
    <property type="entry name" value="GDSL ESTERASE_LIPASE"/>
    <property type="match status" value="1"/>
</dbReference>
<evidence type="ECO:0008006" key="8">
    <source>
        <dbReference type="Google" id="ProtNLM"/>
    </source>
</evidence>
<dbReference type="Proteomes" id="UP000245609">
    <property type="component" value="Unassembled WGS sequence"/>
</dbReference>
<keyword evidence="2" id="KW-0964">Secreted</keyword>
<dbReference type="Gene3D" id="3.40.50.1110">
    <property type="entry name" value="SGNH hydrolase"/>
    <property type="match status" value="1"/>
</dbReference>
<keyword evidence="7" id="KW-1185">Reference proteome</keyword>
<organism evidence="6 7">
    <name type="scientific">Smittium megazygosporum</name>
    <dbReference type="NCBI Taxonomy" id="133381"/>
    <lineage>
        <taxon>Eukaryota</taxon>
        <taxon>Fungi</taxon>
        <taxon>Fungi incertae sedis</taxon>
        <taxon>Zoopagomycota</taxon>
        <taxon>Kickxellomycotina</taxon>
        <taxon>Harpellomycetes</taxon>
        <taxon>Harpellales</taxon>
        <taxon>Legeriomycetaceae</taxon>
        <taxon>Smittium</taxon>
    </lineage>
</organism>
<dbReference type="CDD" id="cd01846">
    <property type="entry name" value="fatty_acyltransferase_like"/>
    <property type="match status" value="1"/>
</dbReference>
<reference evidence="6 7" key="1">
    <citation type="journal article" date="2018" name="MBio">
        <title>Comparative Genomics Reveals the Core Gene Toolbox for the Fungus-Insect Symbiosis.</title>
        <authorList>
            <person name="Wang Y."/>
            <person name="Stata M."/>
            <person name="Wang W."/>
            <person name="Stajich J.E."/>
            <person name="White M.M."/>
            <person name="Moncalvo J.M."/>
        </authorList>
    </citation>
    <scope>NUCLEOTIDE SEQUENCE [LARGE SCALE GENOMIC DNA]</scope>
    <source>
        <strain evidence="6 7">SC-DP-2</strain>
    </source>
</reference>
<dbReference type="Pfam" id="PF00657">
    <property type="entry name" value="Lipase_GDSL"/>
    <property type="match status" value="1"/>
</dbReference>
<evidence type="ECO:0000256" key="5">
    <source>
        <dbReference type="SAM" id="SignalP"/>
    </source>
</evidence>
<gene>
    <name evidence="6" type="ORF">BB560_000242</name>
</gene>
<dbReference type="EMBL" id="MBFS01000023">
    <property type="protein sequence ID" value="PVV05241.1"/>
    <property type="molecule type" value="Genomic_DNA"/>
</dbReference>
<dbReference type="GO" id="GO:0005576">
    <property type="term" value="C:extracellular region"/>
    <property type="evidence" value="ECO:0007669"/>
    <property type="project" value="UniProtKB-SubCell"/>
</dbReference>
<evidence type="ECO:0000256" key="4">
    <source>
        <dbReference type="ARBA" id="ARBA00022801"/>
    </source>
</evidence>
<evidence type="ECO:0000313" key="7">
    <source>
        <dbReference type="Proteomes" id="UP000245609"/>
    </source>
</evidence>
<evidence type="ECO:0000256" key="2">
    <source>
        <dbReference type="ARBA" id="ARBA00022525"/>
    </source>
</evidence>
<dbReference type="GO" id="GO:0016788">
    <property type="term" value="F:hydrolase activity, acting on ester bonds"/>
    <property type="evidence" value="ECO:0007669"/>
    <property type="project" value="InterPro"/>
</dbReference>
<dbReference type="STRING" id="133381.A0A2T9ZKZ8"/>
<dbReference type="PANTHER" id="PTHR45650">
    <property type="entry name" value="GDSL-LIKE LIPASE/ACYLHYDROLASE-RELATED"/>
    <property type="match status" value="1"/>
</dbReference>
<comment type="caution">
    <text evidence="6">The sequence shown here is derived from an EMBL/GenBank/DDBJ whole genome shotgun (WGS) entry which is preliminary data.</text>
</comment>
<name>A0A2T9ZKZ8_9FUNG</name>
<dbReference type="InterPro" id="IPR051238">
    <property type="entry name" value="GDSL_esterase/lipase"/>
</dbReference>
<accession>A0A2T9ZKZ8</accession>
<dbReference type="InterPro" id="IPR036514">
    <property type="entry name" value="SGNH_hydro_sf"/>
</dbReference>
<proteinExistence type="predicted"/>
<keyword evidence="3 5" id="KW-0732">Signal</keyword>
<evidence type="ECO:0000256" key="1">
    <source>
        <dbReference type="ARBA" id="ARBA00004613"/>
    </source>
</evidence>
<evidence type="ECO:0000313" key="6">
    <source>
        <dbReference type="EMBL" id="PVV05241.1"/>
    </source>
</evidence>